<keyword evidence="2" id="KW-1185">Reference proteome</keyword>
<dbReference type="AlphaFoldDB" id="A0AAD7UFR3"/>
<evidence type="ECO:0000313" key="2">
    <source>
        <dbReference type="Proteomes" id="UP001230188"/>
    </source>
</evidence>
<dbReference type="InterPro" id="IPR027417">
    <property type="entry name" value="P-loop_NTPase"/>
</dbReference>
<organism evidence="1 2">
    <name type="scientific">Chrysophaeum taylorii</name>
    <dbReference type="NCBI Taxonomy" id="2483200"/>
    <lineage>
        <taxon>Eukaryota</taxon>
        <taxon>Sar</taxon>
        <taxon>Stramenopiles</taxon>
        <taxon>Ochrophyta</taxon>
        <taxon>Pelagophyceae</taxon>
        <taxon>Pelagomonadales</taxon>
        <taxon>Pelagomonadaceae</taxon>
        <taxon>Chrysophaeum</taxon>
    </lineage>
</organism>
<gene>
    <name evidence="1" type="ORF">CTAYLR_004863</name>
</gene>
<dbReference type="Gene3D" id="3.40.50.300">
    <property type="entry name" value="P-loop containing nucleotide triphosphate hydrolases"/>
    <property type="match status" value="1"/>
</dbReference>
<dbReference type="Proteomes" id="UP001230188">
    <property type="component" value="Unassembled WGS sequence"/>
</dbReference>
<name>A0AAD7UFR3_9STRA</name>
<dbReference type="SUPFAM" id="SSF52540">
    <property type="entry name" value="P-loop containing nucleoside triphosphate hydrolases"/>
    <property type="match status" value="1"/>
</dbReference>
<protein>
    <recommendedName>
        <fullName evidence="3">Sulfotransferase family protein</fullName>
    </recommendedName>
</protein>
<sequence>MIIIFVVGAVGDRPQIYVVGLPKTGTTTMRGMLKSLGLSVGKNEPELKRNDGNWSFDVFRRYDAVINSNEHIYPQLKKHYPDMRFVVTFRSNRSRWLQSAARHFCFRSWTKADDKYTTWWLRRFDADYFDFFYQRYYRDVFEFFDKPIVFDVDSLRNATYVRAFKTALLQVVQSRRDFDIPHDNSRPECCFQGLLRPNASGKPVLPYAPDEDEMCLRLAAECRIPVDRALDLRHQPAWFEATGTKLGGFSETLDLDHDQDDDYDPSSPWRRAYCHLPPELSRRKIMISIAQINGR</sequence>
<accession>A0AAD7UFR3</accession>
<dbReference type="InterPro" id="IPR040632">
    <property type="entry name" value="Sulfotransfer_4"/>
</dbReference>
<evidence type="ECO:0008006" key="3">
    <source>
        <dbReference type="Google" id="ProtNLM"/>
    </source>
</evidence>
<reference evidence="1" key="1">
    <citation type="submission" date="2023-01" db="EMBL/GenBank/DDBJ databases">
        <title>Metagenome sequencing of chrysophaentin producing Chrysophaeum taylorii.</title>
        <authorList>
            <person name="Davison J."/>
            <person name="Bewley C."/>
        </authorList>
    </citation>
    <scope>NUCLEOTIDE SEQUENCE</scope>
    <source>
        <strain evidence="1">NIES-1699</strain>
    </source>
</reference>
<comment type="caution">
    <text evidence="1">The sequence shown here is derived from an EMBL/GenBank/DDBJ whole genome shotgun (WGS) entry which is preliminary data.</text>
</comment>
<dbReference type="EMBL" id="JAQMWT010000348">
    <property type="protein sequence ID" value="KAJ8603605.1"/>
    <property type="molecule type" value="Genomic_DNA"/>
</dbReference>
<dbReference type="Pfam" id="PF17784">
    <property type="entry name" value="Sulfotransfer_4"/>
    <property type="match status" value="1"/>
</dbReference>
<proteinExistence type="predicted"/>
<evidence type="ECO:0000313" key="1">
    <source>
        <dbReference type="EMBL" id="KAJ8603605.1"/>
    </source>
</evidence>